<accession>A0A5B8YF82</accession>
<evidence type="ECO:0000313" key="1">
    <source>
        <dbReference type="EMBL" id="QDG54617.1"/>
    </source>
</evidence>
<organism evidence="1 2">
    <name type="scientific">Persicimonas caeni</name>
    <dbReference type="NCBI Taxonomy" id="2292766"/>
    <lineage>
        <taxon>Bacteria</taxon>
        <taxon>Deltaproteobacteria</taxon>
        <taxon>Bradymonadales</taxon>
        <taxon>Bradymonadaceae</taxon>
        <taxon>Persicimonas</taxon>
    </lineage>
</organism>
<reference evidence="1 2" key="1">
    <citation type="submission" date="2019-06" db="EMBL/GenBank/DDBJ databases">
        <title>Persicimonas caeni gen. nov., sp. nov., a predatory bacterium isolated from solar saltern.</title>
        <authorList>
            <person name="Wang S."/>
        </authorList>
    </citation>
    <scope>NUCLEOTIDE SEQUENCE [LARGE SCALE GENOMIC DNA]</scope>
    <source>
        <strain evidence="1 2">YN101</strain>
    </source>
</reference>
<sequence>MTDEPNADASQDTDIEIDETLPETVKKFLRQGYELEEIRLDATGRWTHEGLDFENSKITDLFSRNVGRTEGGTWVLEIGRFTYPITVDDTGFFVERIQLDETPPKLHLSDETTEELDPTTLEYKPEGRLYCEVKGGEFRARFKKPAYYALADHFVEENGTIYVEFGDERYELTDME</sequence>
<name>A0A4Y6Q372_PERCE</name>
<dbReference type="RefSeq" id="WP_141201061.1">
    <property type="nucleotide sequence ID" value="NZ_CP041186.1"/>
</dbReference>
<dbReference type="EMBL" id="CP041186">
    <property type="protein sequence ID" value="QDG54617.1"/>
    <property type="molecule type" value="Genomic_DNA"/>
</dbReference>
<dbReference type="AlphaFoldDB" id="A0A4Y6Q372"/>
<keyword evidence="2" id="KW-1185">Reference proteome</keyword>
<evidence type="ECO:0000313" key="2">
    <source>
        <dbReference type="Proteomes" id="UP000315995"/>
    </source>
</evidence>
<dbReference type="OrthoDB" id="5514161at2"/>
<accession>A0A4Y6Q372</accession>
<proteinExistence type="predicted"/>
<gene>
    <name evidence="1" type="ORF">FIV42_28890</name>
</gene>
<protein>
    <submittedName>
        <fullName evidence="1">DUF1285 domain-containing protein</fullName>
    </submittedName>
</protein>
<dbReference type="Gene3D" id="3.10.540.10">
    <property type="entry name" value="duf1285 like domain"/>
    <property type="match status" value="1"/>
</dbReference>
<dbReference type="Proteomes" id="UP000315995">
    <property type="component" value="Chromosome"/>
</dbReference>